<evidence type="ECO:0000313" key="3">
    <source>
        <dbReference type="WBParaSite" id="ALUE_0000727701-mRNA-1"/>
    </source>
</evidence>
<organism evidence="2 3">
    <name type="scientific">Ascaris lumbricoides</name>
    <name type="common">Giant roundworm</name>
    <dbReference type="NCBI Taxonomy" id="6252"/>
    <lineage>
        <taxon>Eukaryota</taxon>
        <taxon>Metazoa</taxon>
        <taxon>Ecdysozoa</taxon>
        <taxon>Nematoda</taxon>
        <taxon>Chromadorea</taxon>
        <taxon>Rhabditida</taxon>
        <taxon>Spirurina</taxon>
        <taxon>Ascaridomorpha</taxon>
        <taxon>Ascaridoidea</taxon>
        <taxon>Ascarididae</taxon>
        <taxon>Ascaris</taxon>
    </lineage>
</organism>
<evidence type="ECO:0000313" key="2">
    <source>
        <dbReference type="Proteomes" id="UP000036681"/>
    </source>
</evidence>
<dbReference type="AlphaFoldDB" id="A0A0M3HW32"/>
<dbReference type="WBParaSite" id="ALUE_0000727701-mRNA-1">
    <property type="protein sequence ID" value="ALUE_0000727701-mRNA-1"/>
    <property type="gene ID" value="ALUE_0000727701"/>
</dbReference>
<keyword evidence="2" id="KW-1185">Reference proteome</keyword>
<feature type="region of interest" description="Disordered" evidence="1">
    <location>
        <begin position="14"/>
        <end position="45"/>
    </location>
</feature>
<sequence>MNFLRRKREFTDARATVPQAKKSDYDSDAFASASARQKTERPETNSFTEEEMVFFRFSNNIEVLGKAHALVRLCQDTDLACTTQLASLVPRQLLLLGR</sequence>
<evidence type="ECO:0000256" key="1">
    <source>
        <dbReference type="SAM" id="MobiDB-lite"/>
    </source>
</evidence>
<protein>
    <submittedName>
        <fullName evidence="3">Condensin complex subunit 2</fullName>
    </submittedName>
</protein>
<reference evidence="3" key="1">
    <citation type="submission" date="2017-02" db="UniProtKB">
        <authorList>
            <consortium name="WormBaseParasite"/>
        </authorList>
    </citation>
    <scope>IDENTIFICATION</scope>
</reference>
<name>A0A0M3HW32_ASCLU</name>
<proteinExistence type="predicted"/>
<accession>A0A0M3HW32</accession>
<dbReference type="Proteomes" id="UP000036681">
    <property type="component" value="Unplaced"/>
</dbReference>